<evidence type="ECO:0000313" key="1">
    <source>
        <dbReference type="EMBL" id="TYO91992.1"/>
    </source>
</evidence>
<proteinExistence type="predicted"/>
<reference evidence="1 2" key="1">
    <citation type="submission" date="2019-07" db="EMBL/GenBank/DDBJ databases">
        <title>Genomic Encyclopedia of Archaeal and Bacterial Type Strains, Phase II (KMG-II): from individual species to whole genera.</title>
        <authorList>
            <person name="Goeker M."/>
        </authorList>
    </citation>
    <scope>NUCLEOTIDE SEQUENCE [LARGE SCALE GENOMIC DNA]</scope>
    <source>
        <strain evidence="1 2">DSM 14571</strain>
    </source>
</reference>
<name>A0ABY3NG65_ELIMR</name>
<protein>
    <recommendedName>
        <fullName evidence="3">LysM domain-containing protein</fullName>
    </recommendedName>
</protein>
<gene>
    <name evidence="1" type="ORF">LX74_02243</name>
</gene>
<comment type="caution">
    <text evidence="1">The sequence shown here is derived from an EMBL/GenBank/DDBJ whole genome shotgun (WGS) entry which is preliminary data.</text>
</comment>
<evidence type="ECO:0000313" key="2">
    <source>
        <dbReference type="Proteomes" id="UP000324513"/>
    </source>
</evidence>
<sequence>MPSMNKVQQGQSFIDMVVQQSGSFDEIINAAILNNKSITDDLAIGEIINVTRIINEDNVRLFRSKQPATALSPGSIIPGPGGIGYMIIEETFIVE</sequence>
<accession>A0ABY3NG65</accession>
<keyword evidence="2" id="KW-1185">Reference proteome</keyword>
<evidence type="ECO:0008006" key="3">
    <source>
        <dbReference type="Google" id="ProtNLM"/>
    </source>
</evidence>
<organism evidence="1 2">
    <name type="scientific">Elizabethkingia miricola</name>
    <name type="common">Chryseobacterium miricola</name>
    <dbReference type="NCBI Taxonomy" id="172045"/>
    <lineage>
        <taxon>Bacteria</taxon>
        <taxon>Pseudomonadati</taxon>
        <taxon>Bacteroidota</taxon>
        <taxon>Flavobacteriia</taxon>
        <taxon>Flavobacteriales</taxon>
        <taxon>Weeksellaceae</taxon>
        <taxon>Elizabethkingia</taxon>
    </lineage>
</organism>
<dbReference type="Proteomes" id="UP000324513">
    <property type="component" value="Unassembled WGS sequence"/>
</dbReference>
<dbReference type="EMBL" id="VNHK01000006">
    <property type="protein sequence ID" value="TYO91992.1"/>
    <property type="molecule type" value="Genomic_DNA"/>
</dbReference>
<dbReference type="RefSeq" id="WP_143349672.1">
    <property type="nucleotide sequence ID" value="NZ_FLSS01000012.1"/>
</dbReference>